<dbReference type="RefSeq" id="WP_140718644.1">
    <property type="nucleotide sequence ID" value="NZ_BNBA01000015.1"/>
</dbReference>
<dbReference type="PANTHER" id="PTHR38664:SF1">
    <property type="entry name" value="SLR0058 PROTEIN"/>
    <property type="match status" value="1"/>
</dbReference>
<dbReference type="EMBL" id="BNBA01000015">
    <property type="protein sequence ID" value="GHH54410.1"/>
    <property type="molecule type" value="Genomic_DNA"/>
</dbReference>
<evidence type="ECO:0000313" key="3">
    <source>
        <dbReference type="Proteomes" id="UP000623958"/>
    </source>
</evidence>
<dbReference type="Pfam" id="PF05597">
    <property type="entry name" value="Phasin"/>
    <property type="match status" value="1"/>
</dbReference>
<keyword evidence="3" id="KW-1185">Reference proteome</keyword>
<reference evidence="2" key="2">
    <citation type="submission" date="2020-09" db="EMBL/GenBank/DDBJ databases">
        <authorList>
            <person name="Sun Q."/>
            <person name="Ohkuma M."/>
        </authorList>
    </citation>
    <scope>NUCLEOTIDE SEQUENCE</scope>
    <source>
        <strain evidence="2">JCM 13306</strain>
    </source>
</reference>
<feature type="compositionally biased region" description="Basic and acidic residues" evidence="1">
    <location>
        <begin position="9"/>
        <end position="18"/>
    </location>
</feature>
<dbReference type="InterPro" id="IPR008769">
    <property type="entry name" value="PhaF_PhaI"/>
</dbReference>
<gene>
    <name evidence="2" type="primary">phaF</name>
    <name evidence="2" type="ORF">GCM10009090_21160</name>
</gene>
<accession>A0A919F846</accession>
<dbReference type="Proteomes" id="UP000623958">
    <property type="component" value="Unassembled WGS sequence"/>
</dbReference>
<reference evidence="2" key="1">
    <citation type="journal article" date="2014" name="Int. J. Syst. Evol. Microbiol.">
        <title>Complete genome sequence of Corynebacterium casei LMG S-19264T (=DSM 44701T), isolated from a smear-ripened cheese.</title>
        <authorList>
            <consortium name="US DOE Joint Genome Institute (JGI-PGF)"/>
            <person name="Walter F."/>
            <person name="Albersmeier A."/>
            <person name="Kalinowski J."/>
            <person name="Ruckert C."/>
        </authorList>
    </citation>
    <scope>NUCLEOTIDE SEQUENCE</scope>
    <source>
        <strain evidence="2">JCM 13306</strain>
    </source>
</reference>
<comment type="caution">
    <text evidence="2">The sequence shown here is derived from an EMBL/GenBank/DDBJ whole genome shotgun (WGS) entry which is preliminary data.</text>
</comment>
<dbReference type="PANTHER" id="PTHR38664">
    <property type="entry name" value="SLR0058 PROTEIN"/>
    <property type="match status" value="1"/>
</dbReference>
<name>A0A919F846_9XANT</name>
<organism evidence="2 3">
    <name type="scientific">Xanthomonas boreopolis</name>
    <dbReference type="NCBI Taxonomy" id="86183"/>
    <lineage>
        <taxon>Bacteria</taxon>
        <taxon>Pseudomonadati</taxon>
        <taxon>Pseudomonadota</taxon>
        <taxon>Gammaproteobacteria</taxon>
        <taxon>Lysobacterales</taxon>
        <taxon>Lysobacteraceae</taxon>
        <taxon>Xanthomonas</taxon>
    </lineage>
</organism>
<sequence>MTTTRNARSHTDDHDDRGFQAQASRFSRKLGESAEQVWLAGLGAFGRAQSEGSRLFESLVKEGATYQREGKRRAESGADAMRDQVEAGLGQARESWHRLGKAFDERVKGVLHALQVPDRAEVENLRAEVESLKAQLHAAQVRARRAGRSSRARSTPADHRTPPQAPPSPGE</sequence>
<feature type="region of interest" description="Disordered" evidence="1">
    <location>
        <begin position="138"/>
        <end position="171"/>
    </location>
</feature>
<dbReference type="NCBIfam" id="TIGR01837">
    <property type="entry name" value="PHA_granule_1"/>
    <property type="match status" value="1"/>
</dbReference>
<proteinExistence type="predicted"/>
<evidence type="ECO:0000256" key="1">
    <source>
        <dbReference type="SAM" id="MobiDB-lite"/>
    </source>
</evidence>
<dbReference type="AlphaFoldDB" id="A0A919F846"/>
<protein>
    <submittedName>
        <fullName evidence="2">Poly(Hydroxyalcanoate) granule associated protein</fullName>
    </submittedName>
</protein>
<evidence type="ECO:0000313" key="2">
    <source>
        <dbReference type="EMBL" id="GHH54410.1"/>
    </source>
</evidence>
<feature type="compositionally biased region" description="Basic residues" evidence="1">
    <location>
        <begin position="142"/>
        <end position="151"/>
    </location>
</feature>
<feature type="region of interest" description="Disordered" evidence="1">
    <location>
        <begin position="1"/>
        <end position="27"/>
    </location>
</feature>